<keyword evidence="8" id="KW-0807">Transducer</keyword>
<dbReference type="PANTHER" id="PTHR24229:SF112">
    <property type="entry name" value="CHEMOKINE-LIKE RECEPTOR 1"/>
    <property type="match status" value="1"/>
</dbReference>
<evidence type="ECO:0000256" key="3">
    <source>
        <dbReference type="ARBA" id="ARBA00022692"/>
    </source>
</evidence>
<name>A0AAJ7X0Q2_PETMA</name>
<organism evidence="11 12">
    <name type="scientific">Petromyzon marinus</name>
    <name type="common">Sea lamprey</name>
    <dbReference type="NCBI Taxonomy" id="7757"/>
    <lineage>
        <taxon>Eukaryota</taxon>
        <taxon>Metazoa</taxon>
        <taxon>Chordata</taxon>
        <taxon>Craniata</taxon>
        <taxon>Vertebrata</taxon>
        <taxon>Cyclostomata</taxon>
        <taxon>Hyperoartia</taxon>
        <taxon>Petromyzontiformes</taxon>
        <taxon>Petromyzontidae</taxon>
        <taxon>Petromyzon</taxon>
    </lineage>
</organism>
<dbReference type="GO" id="GO:0007218">
    <property type="term" value="P:neuropeptide signaling pathway"/>
    <property type="evidence" value="ECO:0007669"/>
    <property type="project" value="TreeGrafter"/>
</dbReference>
<evidence type="ECO:0000256" key="1">
    <source>
        <dbReference type="ARBA" id="ARBA00004651"/>
    </source>
</evidence>
<keyword evidence="3 9" id="KW-0812">Transmembrane</keyword>
<feature type="domain" description="G-protein coupled receptors family 1 profile" evidence="10">
    <location>
        <begin position="1"/>
        <end position="128"/>
    </location>
</feature>
<dbReference type="GO" id="GO:0005886">
    <property type="term" value="C:plasma membrane"/>
    <property type="evidence" value="ECO:0007669"/>
    <property type="project" value="UniProtKB-SubCell"/>
</dbReference>
<keyword evidence="7" id="KW-0675">Receptor</keyword>
<dbReference type="AlphaFoldDB" id="A0AAJ7X0Q2"/>
<evidence type="ECO:0000313" key="12">
    <source>
        <dbReference type="RefSeq" id="XP_032816787.1"/>
    </source>
</evidence>
<dbReference type="RefSeq" id="XP_032816787.1">
    <property type="nucleotide sequence ID" value="XM_032960896.1"/>
</dbReference>
<evidence type="ECO:0000256" key="4">
    <source>
        <dbReference type="ARBA" id="ARBA00022989"/>
    </source>
</evidence>
<dbReference type="GO" id="GO:0042923">
    <property type="term" value="F:neuropeptide binding"/>
    <property type="evidence" value="ECO:0007669"/>
    <property type="project" value="TreeGrafter"/>
</dbReference>
<keyword evidence="11" id="KW-1185">Reference proteome</keyword>
<keyword evidence="5" id="KW-0297">G-protein coupled receptor</keyword>
<accession>A0AAJ7X0Q2</accession>
<dbReference type="PROSITE" id="PS50262">
    <property type="entry name" value="G_PROTEIN_RECEP_F1_2"/>
    <property type="match status" value="1"/>
</dbReference>
<dbReference type="PRINTS" id="PR00237">
    <property type="entry name" value="GPCRRHODOPSN"/>
</dbReference>
<dbReference type="GO" id="GO:0043005">
    <property type="term" value="C:neuron projection"/>
    <property type="evidence" value="ECO:0007669"/>
    <property type="project" value="TreeGrafter"/>
</dbReference>
<proteinExistence type="predicted"/>
<keyword evidence="6 9" id="KW-0472">Membrane</keyword>
<keyword evidence="4 9" id="KW-1133">Transmembrane helix</keyword>
<evidence type="ECO:0000313" key="11">
    <source>
        <dbReference type="Proteomes" id="UP001318040"/>
    </source>
</evidence>
<evidence type="ECO:0000256" key="7">
    <source>
        <dbReference type="ARBA" id="ARBA00023170"/>
    </source>
</evidence>
<dbReference type="Proteomes" id="UP001318040">
    <property type="component" value="Chromosome 26"/>
</dbReference>
<dbReference type="CDD" id="cd00637">
    <property type="entry name" value="7tm_classA_rhodopsin-like"/>
    <property type="match status" value="1"/>
</dbReference>
<dbReference type="InterPro" id="IPR000276">
    <property type="entry name" value="GPCR_Rhodpsn"/>
</dbReference>
<dbReference type="Pfam" id="PF00001">
    <property type="entry name" value="7tm_1"/>
    <property type="match status" value="1"/>
</dbReference>
<dbReference type="SUPFAM" id="SSF81321">
    <property type="entry name" value="Family A G protein-coupled receptor-like"/>
    <property type="match status" value="1"/>
</dbReference>
<protein>
    <submittedName>
        <fullName evidence="12">B2 bradykinin receptor-like</fullName>
    </submittedName>
</protein>
<gene>
    <name evidence="12" type="primary">LOC116946060</name>
</gene>
<dbReference type="PANTHER" id="PTHR24229">
    <property type="entry name" value="NEUROPEPTIDES RECEPTOR"/>
    <property type="match status" value="1"/>
</dbReference>
<dbReference type="Gene3D" id="1.20.1070.10">
    <property type="entry name" value="Rhodopsin 7-helix transmembrane proteins"/>
    <property type="match status" value="1"/>
</dbReference>
<dbReference type="GO" id="GO:0004930">
    <property type="term" value="F:G protein-coupled receptor activity"/>
    <property type="evidence" value="ECO:0007669"/>
    <property type="project" value="UniProtKB-KW"/>
</dbReference>
<feature type="transmembrane region" description="Helical" evidence="9">
    <location>
        <begin position="31"/>
        <end position="54"/>
    </location>
</feature>
<dbReference type="KEGG" id="pmrn:116946060"/>
<evidence type="ECO:0000256" key="8">
    <source>
        <dbReference type="ARBA" id="ARBA00023224"/>
    </source>
</evidence>
<keyword evidence="2" id="KW-1003">Cell membrane</keyword>
<dbReference type="InterPro" id="IPR017452">
    <property type="entry name" value="GPCR_Rhodpsn_7TM"/>
</dbReference>
<evidence type="ECO:0000256" key="5">
    <source>
        <dbReference type="ARBA" id="ARBA00023040"/>
    </source>
</evidence>
<reference evidence="12" key="1">
    <citation type="submission" date="2025-08" db="UniProtKB">
        <authorList>
            <consortium name="RefSeq"/>
        </authorList>
    </citation>
    <scope>IDENTIFICATION</scope>
    <source>
        <tissue evidence="12">Sperm</tissue>
    </source>
</reference>
<feature type="transmembrane region" description="Helical" evidence="9">
    <location>
        <begin position="107"/>
        <end position="131"/>
    </location>
</feature>
<evidence type="ECO:0000259" key="10">
    <source>
        <dbReference type="PROSITE" id="PS50262"/>
    </source>
</evidence>
<feature type="transmembrane region" description="Helical" evidence="9">
    <location>
        <begin position="75"/>
        <end position="95"/>
    </location>
</feature>
<evidence type="ECO:0000256" key="2">
    <source>
        <dbReference type="ARBA" id="ARBA00022475"/>
    </source>
</evidence>
<comment type="subcellular location">
    <subcellularLocation>
        <location evidence="1">Cell membrane</location>
        <topology evidence="1">Multi-pass membrane protein</topology>
    </subcellularLocation>
</comment>
<evidence type="ECO:0000256" key="9">
    <source>
        <dbReference type="SAM" id="Phobius"/>
    </source>
</evidence>
<sequence length="194" mass="21886">MSNFRYDREELICTIRWDQNFRSVMTYTLSAFSVCFFGPICIITTSYIVMLVAYHRNAFRKSDNNKTSRRLAQMALVMVAAYLMCYTPFALTKVLKVASSSLDAVPAWLSTTSSFAAYSNSAINPIIYRLLGRSRRVRKKGDGNKMTLCFRARNWCHVSEHRVGPAPSISALIESQSFNPPTPSQSAQRAKGVE</sequence>
<evidence type="ECO:0000256" key="6">
    <source>
        <dbReference type="ARBA" id="ARBA00023136"/>
    </source>
</evidence>